<gene>
    <name evidence="1" type="ORF">E6H02_01240</name>
</gene>
<dbReference type="AlphaFoldDB" id="A0A537M758"/>
<reference evidence="1 2" key="1">
    <citation type="journal article" date="2019" name="Nat. Microbiol.">
        <title>Mediterranean grassland soil C-N compound turnover is dependent on rainfall and depth, and is mediated by genomically divergent microorganisms.</title>
        <authorList>
            <person name="Diamond S."/>
            <person name="Andeer P.F."/>
            <person name="Li Z."/>
            <person name="Crits-Christoph A."/>
            <person name="Burstein D."/>
            <person name="Anantharaman K."/>
            <person name="Lane K.R."/>
            <person name="Thomas B.C."/>
            <person name="Pan C."/>
            <person name="Northen T.R."/>
            <person name="Banfield J.F."/>
        </authorList>
    </citation>
    <scope>NUCLEOTIDE SEQUENCE [LARGE SCALE GENOMIC DNA]</scope>
    <source>
        <strain evidence="1">NP_5</strain>
    </source>
</reference>
<comment type="caution">
    <text evidence="1">The sequence shown here is derived from an EMBL/GenBank/DDBJ whole genome shotgun (WGS) entry which is preliminary data.</text>
</comment>
<evidence type="ECO:0008006" key="3">
    <source>
        <dbReference type="Google" id="ProtNLM"/>
    </source>
</evidence>
<sequence>MSRVARNRFVERWAGREWEVRQRRHEVARQLRGARERDDAEELNLQMGQAAGLITEIAPAARIVREIVAQAEQIIRDRLPSLLAD</sequence>
<dbReference type="InterPro" id="IPR013785">
    <property type="entry name" value="Aldolase_TIM"/>
</dbReference>
<evidence type="ECO:0000313" key="2">
    <source>
        <dbReference type="Proteomes" id="UP000320393"/>
    </source>
</evidence>
<dbReference type="EMBL" id="VBAM01000032">
    <property type="protein sequence ID" value="TMJ16103.1"/>
    <property type="molecule type" value="Genomic_DNA"/>
</dbReference>
<organism evidence="1 2">
    <name type="scientific">Candidatus Segetimicrobium genomatis</name>
    <dbReference type="NCBI Taxonomy" id="2569760"/>
    <lineage>
        <taxon>Bacteria</taxon>
        <taxon>Bacillati</taxon>
        <taxon>Candidatus Sysuimicrobiota</taxon>
        <taxon>Candidatus Sysuimicrobiia</taxon>
        <taxon>Candidatus Sysuimicrobiales</taxon>
        <taxon>Candidatus Segetimicrobiaceae</taxon>
        <taxon>Candidatus Segetimicrobium</taxon>
    </lineage>
</organism>
<accession>A0A537M758</accession>
<dbReference type="Proteomes" id="UP000320393">
    <property type="component" value="Unassembled WGS sequence"/>
</dbReference>
<protein>
    <recommendedName>
        <fullName evidence="3">Nitronate monooxygenase</fullName>
    </recommendedName>
</protein>
<dbReference type="Gene3D" id="3.20.20.70">
    <property type="entry name" value="Aldolase class I"/>
    <property type="match status" value="1"/>
</dbReference>
<name>A0A537M758_9BACT</name>
<evidence type="ECO:0000313" key="1">
    <source>
        <dbReference type="EMBL" id="TMJ16103.1"/>
    </source>
</evidence>
<proteinExistence type="predicted"/>